<dbReference type="Gene3D" id="3.90.79.10">
    <property type="entry name" value="Nucleoside Triphosphate Pyrophosphohydrolase"/>
    <property type="match status" value="1"/>
</dbReference>
<dbReference type="EC" id="3.6.1.22" evidence="4"/>
<sequence>MQNQRLALARSTTDRAATRRSDPGLLFALAADPDTRILLVDARGRVSLAQPAVHPDLPDDGLAPPRAPGAQDVWEGTGHAASRLPDISAAALDMTGLTTLYLGCEHEACGQEGAQWLAVVVPPALEVPEAAAEPTSGADAEGAAEQHPDLRELLETHPLSALRAVGAGLSDRDAGLATAATALASWHARSAHCPACGGTTLITESGWARLCPQPTGCGATHFPRTDPAVIVAARDQDDRLLLVHDAAWAERRYSVVAGFVEAGETVEAAVAREVAEETGLTVTDVEYVASQPWPFPRSLMLGYRAHLEPGDQAARPDGLEVTGALMVSRDELAQAVAERRIILPGPTSIGRLLIEDWYGGPIPAPPAS</sequence>
<dbReference type="InterPro" id="IPR050241">
    <property type="entry name" value="NAD-cap_RNA_hydrolase_NudC"/>
</dbReference>
<evidence type="ECO:0000256" key="3">
    <source>
        <dbReference type="ARBA" id="ARBA00009595"/>
    </source>
</evidence>
<dbReference type="KEGG" id="asla:NCTC11923_01376"/>
<dbReference type="PRINTS" id="PR00502">
    <property type="entry name" value="NUDIXFAMILY"/>
</dbReference>
<dbReference type="CDD" id="cd03429">
    <property type="entry name" value="NUDIX_NADH_pyrophosphatase_Nudt13"/>
    <property type="match status" value="1"/>
</dbReference>
<dbReference type="PROSITE" id="PS51462">
    <property type="entry name" value="NUDIX"/>
    <property type="match status" value="1"/>
</dbReference>
<dbReference type="GO" id="GO:0046872">
    <property type="term" value="F:metal ion binding"/>
    <property type="evidence" value="ECO:0007669"/>
    <property type="project" value="UniProtKB-KW"/>
</dbReference>
<dbReference type="EMBL" id="LR134363">
    <property type="protein sequence ID" value="VEG74738.1"/>
    <property type="molecule type" value="Genomic_DNA"/>
</dbReference>
<evidence type="ECO:0000256" key="8">
    <source>
        <dbReference type="ARBA" id="ARBA00023027"/>
    </source>
</evidence>
<evidence type="ECO:0000256" key="2">
    <source>
        <dbReference type="ARBA" id="ARBA00001947"/>
    </source>
</evidence>
<dbReference type="PROSITE" id="PS00893">
    <property type="entry name" value="NUDIX_BOX"/>
    <property type="match status" value="1"/>
</dbReference>
<comment type="cofactor">
    <cofactor evidence="2">
        <name>Zn(2+)</name>
        <dbReference type="ChEBI" id="CHEBI:29105"/>
    </cofactor>
</comment>
<evidence type="ECO:0000256" key="7">
    <source>
        <dbReference type="ARBA" id="ARBA00022842"/>
    </source>
</evidence>
<evidence type="ECO:0000256" key="9">
    <source>
        <dbReference type="ARBA" id="ARBA00023679"/>
    </source>
</evidence>
<dbReference type="STRING" id="1278298.GCA_000428685_02533"/>
<keyword evidence="13" id="KW-1185">Reference proteome</keyword>
<dbReference type="RefSeq" id="WP_026428211.1">
    <property type="nucleotide sequence ID" value="NZ_LR134363.1"/>
</dbReference>
<dbReference type="PANTHER" id="PTHR42904">
    <property type="entry name" value="NUDIX HYDROLASE, NUDC SUBFAMILY"/>
    <property type="match status" value="1"/>
</dbReference>
<dbReference type="PANTHER" id="PTHR42904:SF6">
    <property type="entry name" value="NAD-CAPPED RNA HYDROLASE NUDT12"/>
    <property type="match status" value="1"/>
</dbReference>
<keyword evidence="6 10" id="KW-0378">Hydrolase</keyword>
<dbReference type="InterPro" id="IPR020476">
    <property type="entry name" value="Nudix_hydrolase"/>
</dbReference>
<dbReference type="GO" id="GO:0019677">
    <property type="term" value="P:NAD+ catabolic process"/>
    <property type="evidence" value="ECO:0007669"/>
    <property type="project" value="TreeGrafter"/>
</dbReference>
<gene>
    <name evidence="12" type="primary">nudC</name>
    <name evidence="12" type="ORF">NCTC11923_01376</name>
</gene>
<dbReference type="NCBIfam" id="NF001299">
    <property type="entry name" value="PRK00241.1"/>
    <property type="match status" value="1"/>
</dbReference>
<evidence type="ECO:0000256" key="1">
    <source>
        <dbReference type="ARBA" id="ARBA00001946"/>
    </source>
</evidence>
<dbReference type="GO" id="GO:0035529">
    <property type="term" value="F:NADH pyrophosphatase activity"/>
    <property type="evidence" value="ECO:0007669"/>
    <property type="project" value="TreeGrafter"/>
</dbReference>
<dbReference type="GO" id="GO:0006742">
    <property type="term" value="P:NADP+ catabolic process"/>
    <property type="evidence" value="ECO:0007669"/>
    <property type="project" value="TreeGrafter"/>
</dbReference>
<accession>A0A448KCS4</accession>
<dbReference type="InterPro" id="IPR020084">
    <property type="entry name" value="NUDIX_hydrolase_CS"/>
</dbReference>
<keyword evidence="7" id="KW-0460">Magnesium</keyword>
<dbReference type="Pfam" id="PF00293">
    <property type="entry name" value="NUDIX"/>
    <property type="match status" value="1"/>
</dbReference>
<evidence type="ECO:0000313" key="12">
    <source>
        <dbReference type="EMBL" id="VEG74738.1"/>
    </source>
</evidence>
<comment type="cofactor">
    <cofactor evidence="1">
        <name>Mg(2+)</name>
        <dbReference type="ChEBI" id="CHEBI:18420"/>
    </cofactor>
</comment>
<dbReference type="InterPro" id="IPR049734">
    <property type="entry name" value="NudC-like_C"/>
</dbReference>
<evidence type="ECO:0000256" key="4">
    <source>
        <dbReference type="ARBA" id="ARBA00012381"/>
    </source>
</evidence>
<evidence type="ECO:0000313" key="13">
    <source>
        <dbReference type="Proteomes" id="UP000276899"/>
    </source>
</evidence>
<comment type="similarity">
    <text evidence="3">Belongs to the Nudix hydrolase family. NudC subfamily.</text>
</comment>
<organism evidence="12 13">
    <name type="scientific">Actinomyces slackii</name>
    <dbReference type="NCBI Taxonomy" id="52774"/>
    <lineage>
        <taxon>Bacteria</taxon>
        <taxon>Bacillati</taxon>
        <taxon>Actinomycetota</taxon>
        <taxon>Actinomycetes</taxon>
        <taxon>Actinomycetales</taxon>
        <taxon>Actinomycetaceae</taxon>
        <taxon>Actinomyces</taxon>
    </lineage>
</organism>
<dbReference type="GO" id="GO:0110153">
    <property type="term" value="F:RNA NAD-cap (NMN-forming) hydrolase activity"/>
    <property type="evidence" value="ECO:0007669"/>
    <property type="project" value="RHEA"/>
</dbReference>
<dbReference type="SUPFAM" id="SSF55811">
    <property type="entry name" value="Nudix"/>
    <property type="match status" value="1"/>
</dbReference>
<evidence type="ECO:0000256" key="6">
    <source>
        <dbReference type="ARBA" id="ARBA00022801"/>
    </source>
</evidence>
<evidence type="ECO:0000256" key="5">
    <source>
        <dbReference type="ARBA" id="ARBA00022723"/>
    </source>
</evidence>
<evidence type="ECO:0000256" key="10">
    <source>
        <dbReference type="RuleBase" id="RU003476"/>
    </source>
</evidence>
<proteinExistence type="inferred from homology"/>
<keyword evidence="5" id="KW-0479">Metal-binding</keyword>
<dbReference type="Gene3D" id="3.90.79.20">
    <property type="match status" value="1"/>
</dbReference>
<dbReference type="Proteomes" id="UP000276899">
    <property type="component" value="Chromosome"/>
</dbReference>
<dbReference type="AlphaFoldDB" id="A0A448KCS4"/>
<feature type="domain" description="Nudix hydrolase" evidence="11">
    <location>
        <begin position="223"/>
        <end position="350"/>
    </location>
</feature>
<protein>
    <recommendedName>
        <fullName evidence="4">NAD(+) diphosphatase</fullName>
        <ecNumber evidence="4">3.6.1.22</ecNumber>
    </recommendedName>
</protein>
<dbReference type="InterPro" id="IPR015797">
    <property type="entry name" value="NUDIX_hydrolase-like_dom_sf"/>
</dbReference>
<dbReference type="InterPro" id="IPR000086">
    <property type="entry name" value="NUDIX_hydrolase_dom"/>
</dbReference>
<dbReference type="GO" id="GO:0005829">
    <property type="term" value="C:cytosol"/>
    <property type="evidence" value="ECO:0007669"/>
    <property type="project" value="TreeGrafter"/>
</dbReference>
<reference evidence="12 13" key="1">
    <citation type="submission" date="2018-12" db="EMBL/GenBank/DDBJ databases">
        <authorList>
            <consortium name="Pathogen Informatics"/>
        </authorList>
    </citation>
    <scope>NUCLEOTIDE SEQUENCE [LARGE SCALE GENOMIC DNA]</scope>
    <source>
        <strain evidence="12 13">NCTC11923</strain>
    </source>
</reference>
<comment type="catalytic activity">
    <reaction evidence="9">
        <text>a 5'-end NAD(+)-phospho-ribonucleoside in mRNA + H2O = a 5'-end phospho-adenosine-phospho-ribonucleoside in mRNA + beta-nicotinamide D-ribonucleotide + 2 H(+)</text>
        <dbReference type="Rhea" id="RHEA:60876"/>
        <dbReference type="Rhea" id="RHEA-COMP:15698"/>
        <dbReference type="Rhea" id="RHEA-COMP:15719"/>
        <dbReference type="ChEBI" id="CHEBI:14649"/>
        <dbReference type="ChEBI" id="CHEBI:15377"/>
        <dbReference type="ChEBI" id="CHEBI:15378"/>
        <dbReference type="ChEBI" id="CHEBI:144029"/>
        <dbReference type="ChEBI" id="CHEBI:144051"/>
    </reaction>
    <physiologicalReaction direction="left-to-right" evidence="9">
        <dbReference type="Rhea" id="RHEA:60877"/>
    </physiologicalReaction>
</comment>
<keyword evidence="8" id="KW-0520">NAD</keyword>
<name>A0A448KCS4_9ACTO</name>
<evidence type="ECO:0000259" key="11">
    <source>
        <dbReference type="PROSITE" id="PS51462"/>
    </source>
</evidence>